<dbReference type="GO" id="GO:0003743">
    <property type="term" value="F:translation initiation factor activity"/>
    <property type="evidence" value="ECO:0007669"/>
    <property type="project" value="UniProtKB-KW"/>
</dbReference>
<keyword evidence="2" id="KW-1185">Reference proteome</keyword>
<keyword evidence="1" id="KW-0396">Initiation factor</keyword>
<organism evidence="1 2">
    <name type="scientific">Hibiscus syriacus</name>
    <name type="common">Rose of Sharon</name>
    <dbReference type="NCBI Taxonomy" id="106335"/>
    <lineage>
        <taxon>Eukaryota</taxon>
        <taxon>Viridiplantae</taxon>
        <taxon>Streptophyta</taxon>
        <taxon>Embryophyta</taxon>
        <taxon>Tracheophyta</taxon>
        <taxon>Spermatophyta</taxon>
        <taxon>Magnoliopsida</taxon>
        <taxon>eudicotyledons</taxon>
        <taxon>Gunneridae</taxon>
        <taxon>Pentapetalae</taxon>
        <taxon>rosids</taxon>
        <taxon>malvids</taxon>
        <taxon>Malvales</taxon>
        <taxon>Malvaceae</taxon>
        <taxon>Malvoideae</taxon>
        <taxon>Hibiscus</taxon>
    </lineage>
</organism>
<keyword evidence="1" id="KW-0648">Protein biosynthesis</keyword>
<evidence type="ECO:0000313" key="2">
    <source>
        <dbReference type="Proteomes" id="UP000436088"/>
    </source>
</evidence>
<dbReference type="EMBL" id="VEPZ02001571">
    <property type="protein sequence ID" value="KAE8667552.1"/>
    <property type="molecule type" value="Genomic_DNA"/>
</dbReference>
<dbReference type="GO" id="GO:0048367">
    <property type="term" value="P:shoot system development"/>
    <property type="evidence" value="ECO:0007669"/>
    <property type="project" value="InterPro"/>
</dbReference>
<dbReference type="AlphaFoldDB" id="A0A6A2WZD4"/>
<protein>
    <submittedName>
        <fullName evidence="1">Eukaryotic translation initiation factor 3 subunit A</fullName>
    </submittedName>
</protein>
<dbReference type="InterPro" id="IPR004320">
    <property type="entry name" value="BPS1_pln"/>
</dbReference>
<dbReference type="Pfam" id="PF03087">
    <property type="entry name" value="BPS1"/>
    <property type="match status" value="1"/>
</dbReference>
<gene>
    <name evidence="1" type="ORF">F3Y22_tig00112400pilonHSYRG00025</name>
</gene>
<accession>A0A6A2WZD4</accession>
<sequence>MLLQLSLSQQALAQEQKRKWVEQLLDGSLMLLDVCGTAKDAMSQTKECTQELQSILLRRRGVEGLANEVRKYLSSRKAVRKAIYKALKNLTRMENKLSSYSFNKDSECGAMINTFKTIRISNCQRARILCCSSSQGQKQIRNRADGH</sequence>
<dbReference type="Proteomes" id="UP000436088">
    <property type="component" value="Unassembled WGS sequence"/>
</dbReference>
<name>A0A6A2WZD4_HIBSY</name>
<proteinExistence type="predicted"/>
<dbReference type="PANTHER" id="PTHR33070">
    <property type="entry name" value="OS06G0725500 PROTEIN"/>
    <property type="match status" value="1"/>
</dbReference>
<dbReference type="GO" id="GO:0048364">
    <property type="term" value="P:root development"/>
    <property type="evidence" value="ECO:0007669"/>
    <property type="project" value="InterPro"/>
</dbReference>
<comment type="caution">
    <text evidence="1">The sequence shown here is derived from an EMBL/GenBank/DDBJ whole genome shotgun (WGS) entry which is preliminary data.</text>
</comment>
<dbReference type="PANTHER" id="PTHR33070:SF129">
    <property type="entry name" value="DUF241 DOMAIN PROTEIN"/>
    <property type="match status" value="1"/>
</dbReference>
<reference evidence="1" key="1">
    <citation type="submission" date="2019-09" db="EMBL/GenBank/DDBJ databases">
        <title>Draft genome information of white flower Hibiscus syriacus.</title>
        <authorList>
            <person name="Kim Y.-M."/>
        </authorList>
    </citation>
    <scope>NUCLEOTIDE SEQUENCE [LARGE SCALE GENOMIC DNA]</scope>
    <source>
        <strain evidence="1">YM2019G1</strain>
    </source>
</reference>
<evidence type="ECO:0000313" key="1">
    <source>
        <dbReference type="EMBL" id="KAE8667552.1"/>
    </source>
</evidence>